<dbReference type="EMBL" id="MWWV01000024">
    <property type="protein sequence ID" value="OZG55374.1"/>
    <property type="molecule type" value="Genomic_DNA"/>
</dbReference>
<sequence>MTRYVQRETSMDHQIKAVFFDIDGTLTSFKTHEVPQSTKDAIEELKGKGIKVFIATGRAPSQMKIVTARLGIDFDGYMTMTGQYCFDDHGFLKTHDIDKTDLRIFLDYLADHPQVGANFAEEDYVYFNQINEIIRNQYAGLGATAPSLVIDDVNRVFSHPTYQFSAFVKEDEERRIVDLLPGCRSVRWHPAFCDFIPADGGKPAGIKAFMELYGFEREECMAFGDGGNDADMLAYAGIGVAMGNGGELAKASADYITADVDDDGILKALQHFHVL</sequence>
<dbReference type="GO" id="GO:0005829">
    <property type="term" value="C:cytosol"/>
    <property type="evidence" value="ECO:0007669"/>
    <property type="project" value="TreeGrafter"/>
</dbReference>
<dbReference type="NCBIfam" id="TIGR00099">
    <property type="entry name" value="Cof-subfamily"/>
    <property type="match status" value="1"/>
</dbReference>
<dbReference type="Gene3D" id="3.40.50.1000">
    <property type="entry name" value="HAD superfamily/HAD-like"/>
    <property type="match status" value="1"/>
</dbReference>
<dbReference type="InterPro" id="IPR000150">
    <property type="entry name" value="Cof"/>
</dbReference>
<protein>
    <submittedName>
        <fullName evidence="1">HAD-superfamily hydrolase, subfamily IIB</fullName>
    </submittedName>
</protein>
<evidence type="ECO:0000313" key="1">
    <source>
        <dbReference type="EMBL" id="OZG55374.1"/>
    </source>
</evidence>
<dbReference type="SFLD" id="SFLDG01140">
    <property type="entry name" value="C2.B:_Phosphomannomutase_and_P"/>
    <property type="match status" value="1"/>
</dbReference>
<dbReference type="PANTHER" id="PTHR10000">
    <property type="entry name" value="PHOSPHOSERINE PHOSPHATASE"/>
    <property type="match status" value="1"/>
</dbReference>
<gene>
    <name evidence="1" type="ORF">BTIS_2220</name>
</gene>
<organism evidence="1 2">
    <name type="scientific">Bifidobacterium tissieri</name>
    <dbReference type="NCBI Taxonomy" id="1630162"/>
    <lineage>
        <taxon>Bacteria</taxon>
        <taxon>Bacillati</taxon>
        <taxon>Actinomycetota</taxon>
        <taxon>Actinomycetes</taxon>
        <taxon>Bifidobacteriales</taxon>
        <taxon>Bifidobacteriaceae</taxon>
        <taxon>Bifidobacterium</taxon>
    </lineage>
</organism>
<dbReference type="GO" id="GO:0016791">
    <property type="term" value="F:phosphatase activity"/>
    <property type="evidence" value="ECO:0007669"/>
    <property type="project" value="UniProtKB-ARBA"/>
</dbReference>
<dbReference type="InterPro" id="IPR006379">
    <property type="entry name" value="HAD-SF_hydro_IIB"/>
</dbReference>
<dbReference type="Pfam" id="PF08282">
    <property type="entry name" value="Hydrolase_3"/>
    <property type="match status" value="1"/>
</dbReference>
<keyword evidence="2" id="KW-1185">Reference proteome</keyword>
<dbReference type="InterPro" id="IPR036412">
    <property type="entry name" value="HAD-like_sf"/>
</dbReference>
<dbReference type="SUPFAM" id="SSF56784">
    <property type="entry name" value="HAD-like"/>
    <property type="match status" value="1"/>
</dbReference>
<reference evidence="1 2" key="1">
    <citation type="journal article" date="2017" name="BMC Genomics">
        <title>Comparative genomic and phylogenomic analyses of the Bifidobacteriaceae family.</title>
        <authorList>
            <person name="Lugli G.A."/>
            <person name="Milani C."/>
            <person name="Turroni F."/>
            <person name="Duranti S."/>
            <person name="Mancabelli L."/>
            <person name="Mangifesta M."/>
            <person name="Ferrario C."/>
            <person name="Modesto M."/>
            <person name="Mattarelli P."/>
            <person name="Jiri K."/>
            <person name="van Sinderen D."/>
            <person name="Ventura M."/>
        </authorList>
    </citation>
    <scope>NUCLEOTIDE SEQUENCE [LARGE SCALE GENOMIC DNA]</scope>
    <source>
        <strain evidence="1 2">DSM 100201</strain>
    </source>
</reference>
<accession>A0A261F8F1</accession>
<evidence type="ECO:0000313" key="2">
    <source>
        <dbReference type="Proteomes" id="UP000216444"/>
    </source>
</evidence>
<dbReference type="Gene3D" id="3.30.1240.10">
    <property type="match status" value="1"/>
</dbReference>
<dbReference type="GO" id="GO:0000287">
    <property type="term" value="F:magnesium ion binding"/>
    <property type="evidence" value="ECO:0007669"/>
    <property type="project" value="TreeGrafter"/>
</dbReference>
<keyword evidence="1" id="KW-0378">Hydrolase</keyword>
<dbReference type="InterPro" id="IPR023214">
    <property type="entry name" value="HAD_sf"/>
</dbReference>
<dbReference type="AlphaFoldDB" id="A0A261F8F1"/>
<comment type="caution">
    <text evidence="1">The sequence shown here is derived from an EMBL/GenBank/DDBJ whole genome shotgun (WGS) entry which is preliminary data.</text>
</comment>
<dbReference type="SFLD" id="SFLDS00003">
    <property type="entry name" value="Haloacid_Dehalogenase"/>
    <property type="match status" value="1"/>
</dbReference>
<dbReference type="NCBIfam" id="TIGR01484">
    <property type="entry name" value="HAD-SF-IIB"/>
    <property type="match status" value="1"/>
</dbReference>
<dbReference type="Proteomes" id="UP000216444">
    <property type="component" value="Unassembled WGS sequence"/>
</dbReference>
<dbReference type="PROSITE" id="PS01229">
    <property type="entry name" value="COF_2"/>
    <property type="match status" value="1"/>
</dbReference>
<name>A0A261F8F1_9BIFI</name>
<proteinExistence type="predicted"/>
<dbReference type="PANTHER" id="PTHR10000:SF25">
    <property type="entry name" value="PHOSPHATASE YKRA-RELATED"/>
    <property type="match status" value="1"/>
</dbReference>